<keyword evidence="3" id="KW-0812">Transmembrane</keyword>
<feature type="region of interest" description="Disordered" evidence="2">
    <location>
        <begin position="719"/>
        <end position="742"/>
    </location>
</feature>
<gene>
    <name evidence="4" type="ORF">ALC62_12689</name>
</gene>
<feature type="transmembrane region" description="Helical" evidence="3">
    <location>
        <begin position="690"/>
        <end position="713"/>
    </location>
</feature>
<dbReference type="Proteomes" id="UP000078542">
    <property type="component" value="Unassembled WGS sequence"/>
</dbReference>
<accession>A0A195C724</accession>
<keyword evidence="5" id="KW-1185">Reference proteome</keyword>
<feature type="compositionally biased region" description="Polar residues" evidence="2">
    <location>
        <begin position="720"/>
        <end position="731"/>
    </location>
</feature>
<keyword evidence="3" id="KW-0472">Membrane</keyword>
<reference evidence="4 5" key="1">
    <citation type="submission" date="2016-03" db="EMBL/GenBank/DDBJ databases">
        <title>Cyphomyrmex costatus WGS genome.</title>
        <authorList>
            <person name="Nygaard S."/>
            <person name="Hu H."/>
            <person name="Boomsma J."/>
            <person name="Zhang G."/>
        </authorList>
    </citation>
    <scope>NUCLEOTIDE SEQUENCE [LARGE SCALE GENOMIC DNA]</scope>
    <source>
        <strain evidence="4">MS0001</strain>
        <tissue evidence="4">Whole body</tissue>
    </source>
</reference>
<evidence type="ECO:0000313" key="4">
    <source>
        <dbReference type="EMBL" id="KYM96642.1"/>
    </source>
</evidence>
<proteinExistence type="predicted"/>
<feature type="coiled-coil region" evidence="1">
    <location>
        <begin position="422"/>
        <end position="552"/>
    </location>
</feature>
<evidence type="ECO:0000256" key="2">
    <source>
        <dbReference type="SAM" id="MobiDB-lite"/>
    </source>
</evidence>
<organism evidence="4 5">
    <name type="scientific">Cyphomyrmex costatus</name>
    <dbReference type="NCBI Taxonomy" id="456900"/>
    <lineage>
        <taxon>Eukaryota</taxon>
        <taxon>Metazoa</taxon>
        <taxon>Ecdysozoa</taxon>
        <taxon>Arthropoda</taxon>
        <taxon>Hexapoda</taxon>
        <taxon>Insecta</taxon>
        <taxon>Pterygota</taxon>
        <taxon>Neoptera</taxon>
        <taxon>Endopterygota</taxon>
        <taxon>Hymenoptera</taxon>
        <taxon>Apocrita</taxon>
        <taxon>Aculeata</taxon>
        <taxon>Formicoidea</taxon>
        <taxon>Formicidae</taxon>
        <taxon>Myrmicinae</taxon>
        <taxon>Cyphomyrmex</taxon>
    </lineage>
</organism>
<dbReference type="STRING" id="456900.A0A195C724"/>
<dbReference type="Gene3D" id="1.20.5.390">
    <property type="entry name" value="L1 transposable element, trimerization domain"/>
    <property type="match status" value="1"/>
</dbReference>
<dbReference type="EMBL" id="KQ978164">
    <property type="protein sequence ID" value="KYM96642.1"/>
    <property type="molecule type" value="Genomic_DNA"/>
</dbReference>
<feature type="non-terminal residue" evidence="4">
    <location>
        <position position="1"/>
    </location>
</feature>
<keyword evidence="1" id="KW-0175">Coiled coil</keyword>
<name>A0A195C724_9HYME</name>
<sequence length="742" mass="86582">KAKEIAMEKNKLSFKLDEPVTTALNVNPLTDVNKEDSLSFVVLGQDSLEAQASLLASYTDLQQKSMLIDYESIVSSMTTTEIQHKLIEVWQENVKLNETLRKNNISMKQQFDTLTELMKESKKVRQVHKQKFAETLNSMNHLQKENTELKSNFWSFEYLQDIQYEIVKVFSDDTIVVPSKPEKLDANEICEFAAIISKIADKRLKKFIKFVLSKKFDIKEELQNLQQLEMEKELQSAMIDDSINYKLYDEEIRENSKCLEVKNQEIVCLKESIPLHEQKLQCVLTPVQQDLLGTSNLNHQKFVENIKQYNDMLQELTKCFIGQVVRFVTIEKDLKEITDILRLDDNSKMQYKEKLCQYYKELTDEQMKIIIDRQTLIKSQNQFQKILSDHNSVLHELQIMLDKNVKLNILEDNSFCKNSQTLEQLEHDKQSLEQEKNIFDQEKNTFDQEKEKKSFEIQKKSLDMERTSLQDERKLLEQEKIALNEKKMSLDHQSQLYKNCESDLHNEKKTKTRLQARIKQLSDKTSSLQQQIEEKEKKFEKMLQLLEQCAEEKIALRSQSLIDKEAFRNLEKMNEALLEEKCKLDKELLKQIDFNKQLQSRYKTPNNSTDMSEQISHLFPPPSERVHAYAITKTKLGDATRTMVSVAPLQVPPHSEEEGVEEKEVMLDLGWRSCGQRFFPACWSEKMHVFLRYTIIAVLLFAAFAVVAFAAAAENEAPANVQSEVEPQPETNDLEADASYWG</sequence>
<evidence type="ECO:0000256" key="3">
    <source>
        <dbReference type="SAM" id="Phobius"/>
    </source>
</evidence>
<protein>
    <submittedName>
        <fullName evidence="4">Uncharacterized protein</fullName>
    </submittedName>
</protein>
<dbReference type="AlphaFoldDB" id="A0A195C724"/>
<keyword evidence="3" id="KW-1133">Transmembrane helix</keyword>
<evidence type="ECO:0000256" key="1">
    <source>
        <dbReference type="SAM" id="Coils"/>
    </source>
</evidence>
<evidence type="ECO:0000313" key="5">
    <source>
        <dbReference type="Proteomes" id="UP000078542"/>
    </source>
</evidence>